<protein>
    <submittedName>
        <fullName evidence="2">Uncharacterized protein</fullName>
    </submittedName>
</protein>
<comment type="caution">
    <text evidence="2">The sequence shown here is derived from an EMBL/GenBank/DDBJ whole genome shotgun (WGS) entry which is preliminary data.</text>
</comment>
<evidence type="ECO:0000313" key="3">
    <source>
        <dbReference type="Proteomes" id="UP001148786"/>
    </source>
</evidence>
<reference evidence="2" key="1">
    <citation type="submission" date="2022-07" db="EMBL/GenBank/DDBJ databases">
        <title>Genome Sequence of Agrocybe chaxingu.</title>
        <authorList>
            <person name="Buettner E."/>
        </authorList>
    </citation>
    <scope>NUCLEOTIDE SEQUENCE</scope>
    <source>
        <strain evidence="2">MP-N11</strain>
    </source>
</reference>
<feature type="region of interest" description="Disordered" evidence="1">
    <location>
        <begin position="382"/>
        <end position="414"/>
    </location>
</feature>
<evidence type="ECO:0000313" key="2">
    <source>
        <dbReference type="EMBL" id="KAJ3490533.1"/>
    </source>
</evidence>
<feature type="compositionally biased region" description="Polar residues" evidence="1">
    <location>
        <begin position="286"/>
        <end position="295"/>
    </location>
</feature>
<proteinExistence type="predicted"/>
<organism evidence="2 3">
    <name type="scientific">Agrocybe chaxingu</name>
    <dbReference type="NCBI Taxonomy" id="84603"/>
    <lineage>
        <taxon>Eukaryota</taxon>
        <taxon>Fungi</taxon>
        <taxon>Dikarya</taxon>
        <taxon>Basidiomycota</taxon>
        <taxon>Agaricomycotina</taxon>
        <taxon>Agaricomycetes</taxon>
        <taxon>Agaricomycetidae</taxon>
        <taxon>Agaricales</taxon>
        <taxon>Agaricineae</taxon>
        <taxon>Strophariaceae</taxon>
        <taxon>Agrocybe</taxon>
    </lineage>
</organism>
<accession>A0A9W8JWT7</accession>
<dbReference type="Proteomes" id="UP001148786">
    <property type="component" value="Unassembled WGS sequence"/>
</dbReference>
<dbReference type="AlphaFoldDB" id="A0A9W8JWT7"/>
<dbReference type="EMBL" id="JANKHO010002616">
    <property type="protein sequence ID" value="KAJ3490533.1"/>
    <property type="molecule type" value="Genomic_DNA"/>
</dbReference>
<sequence>MSEQQTPEDDHARLNRLLASPNKEDVTRFLHILHLLLGRTANPEEWLTRNYVVKLYVVKDINTKSHHESIVAEVALMGLPERIFLRFERTRHRERLTIGEACRDQQTHSPEDEAFNIYFQTLEAFLEDGPPESLSPIHPNRSSASIATVCSVASVTSLTSSSNLFQGATAAEDRVTRLEKMVDTELVLDTFEPRNMSLLHLAELAVIVHNNDRIYSLLRHQCFWWATLVYLVAHRVHRDSPGGSLPNPTQSPISTSQPSNMITAERLSQDVFQREDEEVWVEANTQLAGSTSDPQPQEKEFGKRFKREPPNPANRSCTWKGVKIIKVEASMIQAVLKEYVRTQGQIQATVHDILQKQQRSEKLLEEVHQTAEKRIEEAKELAAQERRMREEEHRMREEERRMREEERRMREEEMGAEIERLTRLVAELQGARSSPS</sequence>
<feature type="compositionally biased region" description="Basic and acidic residues" evidence="1">
    <location>
        <begin position="296"/>
        <end position="309"/>
    </location>
</feature>
<evidence type="ECO:0000256" key="1">
    <source>
        <dbReference type="SAM" id="MobiDB-lite"/>
    </source>
</evidence>
<gene>
    <name evidence="2" type="ORF">NLJ89_g11423</name>
</gene>
<feature type="region of interest" description="Disordered" evidence="1">
    <location>
        <begin position="286"/>
        <end position="314"/>
    </location>
</feature>
<name>A0A9W8JWT7_9AGAR</name>
<keyword evidence="3" id="KW-1185">Reference proteome</keyword>